<name>A0AAD4LMB0_9AGAM</name>
<keyword evidence="2" id="KW-0732">Signal</keyword>
<feature type="compositionally biased region" description="Basic and acidic residues" evidence="1">
    <location>
        <begin position="651"/>
        <end position="688"/>
    </location>
</feature>
<sequence length="892" mass="98995">MPSLTPGLLFLTIFISLLPLQVGAFGAGDIPDFAFLNDKAFRHGDIENILTEIAKTAGGVVTGGGILQFAQSVVAAGSGGSKFSKSDVKKGNWLRDYSQAMDIAGLSKLSADTLVLVVAVLGFMTFGFATEEFEVTADRLGVYLPVEHIDNPKGYAEKEGDARQFHPKLRPPVNPRELEIDPRTGMKNYMATENQGWDTSTAHIRRTLRNCIERGRRAGGSEGAELWEAYRLLGTALHTLEDLLAHSNWCEIGLRKMGYEQVFCHVVVVNTPNGSAPPLVTGTFGGADFLHSLMGEATDHLSQSSVTDLSQKIDDASNADQSSALSVLKGVLSKIPLGGGSPQMDEAESLQAESKAYHFDPDNIAPPEVQKRLLAMLKWRDGVVRSVSEKIEAIPGLETLLDSLSDALNAYVYTVLAPWLSPILKEATSTLSDGSKVVIDSADQYEVFDRPNASDPSHSLLSKDHFALILNEPAGKIAQVVVQYTVKLIVKAWSDNRSNPDRVLEAFHHPYFNTGRSNIQNEMFGALERWVNDLEDREQTLEALTKENVRCGKNKREGSAEDDTSGTVGGAYGQSQNTYGAGDQQFAGSTYTSSQSGGYGRQESGYGQDPGRYEASSYREGGQSQSRTDYGRSRVDERQTQPWNAGSTYEDQSRQDNFRRGEQRDYDSPRHTSYGREESYEGRTRDSDYQGEYRASQGRTEPDERRNTYEEQSYGRGESYREDYSRGQRQQERRSSADRSERQQQYGEPEEQSYRARQYEGESRQGYGDYSRSDDSARRQEYDVRPSPQRGGDEYRGGDNYGEPQGSYGRGEYGRSGGSGFEDSRRGQYEVAEDEGYGRRSGGYGRNEESEETFGAERLNLNEGEGDGGYSRRREYGGDYEQESGGYQRAEY</sequence>
<reference evidence="3" key="1">
    <citation type="submission" date="2022-01" db="EMBL/GenBank/DDBJ databases">
        <title>Comparative genomics reveals a dynamic genome evolution in the ectomycorrhizal milk-cap (Lactarius) mushrooms.</title>
        <authorList>
            <consortium name="DOE Joint Genome Institute"/>
            <person name="Lebreton A."/>
            <person name="Tang N."/>
            <person name="Kuo A."/>
            <person name="LaButti K."/>
            <person name="Drula E."/>
            <person name="Barry K."/>
            <person name="Clum A."/>
            <person name="Lipzen A."/>
            <person name="Mousain D."/>
            <person name="Ng V."/>
            <person name="Wang R."/>
            <person name="Wang X."/>
            <person name="Dai Y."/>
            <person name="Henrissat B."/>
            <person name="Grigoriev I.V."/>
            <person name="Guerin-Laguette A."/>
            <person name="Yu F."/>
            <person name="Martin F.M."/>
        </authorList>
    </citation>
    <scope>NUCLEOTIDE SEQUENCE</scope>
    <source>
        <strain evidence="3">QP</strain>
    </source>
</reference>
<feature type="compositionally biased region" description="Basic and acidic residues" evidence="1">
    <location>
        <begin position="752"/>
        <end position="763"/>
    </location>
</feature>
<dbReference type="PANTHER" id="PTHR14905:SF7">
    <property type="entry name" value="VON WILLEBRAND FACTOR A DOMAIN-CONTAINING PROTEIN 7"/>
    <property type="match status" value="1"/>
</dbReference>
<feature type="compositionally biased region" description="Basic and acidic residues" evidence="1">
    <location>
        <begin position="700"/>
        <end position="709"/>
    </location>
</feature>
<evidence type="ECO:0000256" key="1">
    <source>
        <dbReference type="SAM" id="MobiDB-lite"/>
    </source>
</evidence>
<feature type="signal peptide" evidence="2">
    <location>
        <begin position="1"/>
        <end position="24"/>
    </location>
</feature>
<organism evidence="3 4">
    <name type="scientific">Lactarius akahatsu</name>
    <dbReference type="NCBI Taxonomy" id="416441"/>
    <lineage>
        <taxon>Eukaryota</taxon>
        <taxon>Fungi</taxon>
        <taxon>Dikarya</taxon>
        <taxon>Basidiomycota</taxon>
        <taxon>Agaricomycotina</taxon>
        <taxon>Agaricomycetes</taxon>
        <taxon>Russulales</taxon>
        <taxon>Russulaceae</taxon>
        <taxon>Lactarius</taxon>
    </lineage>
</organism>
<feature type="region of interest" description="Disordered" evidence="1">
    <location>
        <begin position="552"/>
        <end position="892"/>
    </location>
</feature>
<feature type="compositionally biased region" description="Basic and acidic residues" evidence="1">
    <location>
        <begin position="629"/>
        <end position="639"/>
    </location>
</feature>
<gene>
    <name evidence="3" type="ORF">EDB92DRAFT_1942042</name>
</gene>
<feature type="compositionally biased region" description="Polar residues" evidence="1">
    <location>
        <begin position="640"/>
        <end position="650"/>
    </location>
</feature>
<feature type="compositionally biased region" description="Basic and acidic residues" evidence="1">
    <location>
        <begin position="718"/>
        <end position="742"/>
    </location>
</feature>
<feature type="compositionally biased region" description="Gly residues" evidence="1">
    <location>
        <begin position="808"/>
        <end position="820"/>
    </location>
</feature>
<dbReference type="PANTHER" id="PTHR14905">
    <property type="entry name" value="NG37"/>
    <property type="match status" value="1"/>
</dbReference>
<dbReference type="InterPro" id="IPR052577">
    <property type="entry name" value="VWA7"/>
</dbReference>
<evidence type="ECO:0000256" key="2">
    <source>
        <dbReference type="SAM" id="SignalP"/>
    </source>
</evidence>
<dbReference type="AlphaFoldDB" id="A0AAD4LMB0"/>
<dbReference type="InterPro" id="IPR010816">
    <property type="entry name" value="Het-C"/>
</dbReference>
<dbReference type="Pfam" id="PF07217">
    <property type="entry name" value="Het-C"/>
    <property type="match status" value="1"/>
</dbReference>
<dbReference type="Proteomes" id="UP001201163">
    <property type="component" value="Unassembled WGS sequence"/>
</dbReference>
<feature type="chain" id="PRO_5042049807" evidence="2">
    <location>
        <begin position="25"/>
        <end position="892"/>
    </location>
</feature>
<feature type="compositionally biased region" description="Basic and acidic residues" evidence="1">
    <location>
        <begin position="771"/>
        <end position="784"/>
    </location>
</feature>
<proteinExistence type="predicted"/>
<comment type="caution">
    <text evidence="3">The sequence shown here is derived from an EMBL/GenBank/DDBJ whole genome shotgun (WGS) entry which is preliminary data.</text>
</comment>
<keyword evidence="4" id="KW-1185">Reference proteome</keyword>
<protein>
    <submittedName>
        <fullName evidence="3">Het-C-domain-containing protein</fullName>
    </submittedName>
</protein>
<accession>A0AAD4LMB0</accession>
<evidence type="ECO:0000313" key="4">
    <source>
        <dbReference type="Proteomes" id="UP001201163"/>
    </source>
</evidence>
<evidence type="ECO:0000313" key="3">
    <source>
        <dbReference type="EMBL" id="KAH8997429.1"/>
    </source>
</evidence>
<dbReference type="EMBL" id="JAKELL010000007">
    <property type="protein sequence ID" value="KAH8997429.1"/>
    <property type="molecule type" value="Genomic_DNA"/>
</dbReference>